<evidence type="ECO:0000313" key="2">
    <source>
        <dbReference type="EMBL" id="RRS00046.1"/>
    </source>
</evidence>
<dbReference type="AlphaFoldDB" id="A0A426UZL5"/>
<name>A0A426UZL5_9BURK</name>
<dbReference type="InterPro" id="IPR025319">
    <property type="entry name" value="DUF4224"/>
</dbReference>
<evidence type="ECO:0000259" key="1">
    <source>
        <dbReference type="Pfam" id="PF13986"/>
    </source>
</evidence>
<dbReference type="Proteomes" id="UP000269265">
    <property type="component" value="Unassembled WGS sequence"/>
</dbReference>
<feature type="domain" description="DUF4224" evidence="1">
    <location>
        <begin position="44"/>
        <end position="86"/>
    </location>
</feature>
<evidence type="ECO:0000313" key="3">
    <source>
        <dbReference type="Proteomes" id="UP000269265"/>
    </source>
</evidence>
<dbReference type="Pfam" id="PF13986">
    <property type="entry name" value="DUF4224"/>
    <property type="match status" value="1"/>
</dbReference>
<proteinExistence type="predicted"/>
<reference evidence="2 3" key="1">
    <citation type="submission" date="2018-12" db="EMBL/GenBank/DDBJ databases">
        <title>The whole draft genome of Aquabacterium sp. SJQ9.</title>
        <authorList>
            <person name="Sun L."/>
            <person name="Gao X."/>
            <person name="Chen W."/>
            <person name="Huang K."/>
        </authorList>
    </citation>
    <scope>NUCLEOTIDE SEQUENCE [LARGE SCALE GENOMIC DNA]</scope>
    <source>
        <strain evidence="2 3">SJQ9</strain>
    </source>
</reference>
<protein>
    <submittedName>
        <fullName evidence="2">DUF4224 domain-containing protein</fullName>
    </submittedName>
</protein>
<comment type="caution">
    <text evidence="2">The sequence shown here is derived from an EMBL/GenBank/DDBJ whole genome shotgun (WGS) entry which is preliminary data.</text>
</comment>
<keyword evidence="3" id="KW-1185">Reference proteome</keyword>
<dbReference type="EMBL" id="RSED01000033">
    <property type="protein sequence ID" value="RRS00046.1"/>
    <property type="molecule type" value="Genomic_DNA"/>
</dbReference>
<gene>
    <name evidence="2" type="ORF">EIP75_22860</name>
</gene>
<accession>A0A426UZL5</accession>
<sequence>MALIDCAECAGAISHRALFCPHCGYICGNLDLEALMAKMIPPPLLTKLELRAITGLAQKSRQVKWLKERRIPHTLNAFREPLVLREQLIVCYGGLGSLPRKPKRERTEPNWAAIGL</sequence>
<organism evidence="2 3">
    <name type="scientific">Aquabacterium soli</name>
    <dbReference type="NCBI Taxonomy" id="2493092"/>
    <lineage>
        <taxon>Bacteria</taxon>
        <taxon>Pseudomonadati</taxon>
        <taxon>Pseudomonadota</taxon>
        <taxon>Betaproteobacteria</taxon>
        <taxon>Burkholderiales</taxon>
        <taxon>Aquabacterium</taxon>
    </lineage>
</organism>